<sequence>MHMFILRRMKLARGTSPWLIPVAALTAAAVAGSRRSRSWAMAAPLLAALTGMMLWFFRDPERQPAEGGVLCPADGVVQSMDPAPDGRTRVSIFMGPLNVHVNRAPCSGTVTTIEHIPGGHLPAFDKDSERNERVVWHVNTRLGDLEFIQIAGAVARRIVPYASVGETVRRGDRIGLIRFGSRVDVYLPPGLMPAVSLGQHVRAGRTPLA</sequence>
<keyword evidence="3 11" id="KW-0210">Decarboxylase</keyword>
<evidence type="ECO:0000256" key="12">
    <source>
        <dbReference type="SAM" id="Phobius"/>
    </source>
</evidence>
<evidence type="ECO:0000256" key="11">
    <source>
        <dbReference type="HAMAP-Rule" id="MF_00664"/>
    </source>
</evidence>
<keyword evidence="12" id="KW-1133">Transmembrane helix</keyword>
<keyword evidence="5 11" id="KW-0472">Membrane</keyword>
<comment type="catalytic activity">
    <reaction evidence="11">
        <text>a 1,2-diacyl-sn-glycero-3-phospho-L-serine + H(+) = a 1,2-diacyl-sn-glycero-3-phosphoethanolamine + CO2</text>
        <dbReference type="Rhea" id="RHEA:20828"/>
        <dbReference type="ChEBI" id="CHEBI:15378"/>
        <dbReference type="ChEBI" id="CHEBI:16526"/>
        <dbReference type="ChEBI" id="CHEBI:57262"/>
        <dbReference type="ChEBI" id="CHEBI:64612"/>
        <dbReference type="EC" id="4.1.1.65"/>
    </reaction>
</comment>
<evidence type="ECO:0000256" key="5">
    <source>
        <dbReference type="ARBA" id="ARBA00023136"/>
    </source>
</evidence>
<dbReference type="InterPro" id="IPR003817">
    <property type="entry name" value="PS_Dcarbxylase"/>
</dbReference>
<dbReference type="HAMAP" id="MF_00664">
    <property type="entry name" value="PS_decarb_PSD_A"/>
    <property type="match status" value="1"/>
</dbReference>
<keyword evidence="8 11" id="KW-0456">Lyase</keyword>
<dbReference type="EMBL" id="BAABDQ010000044">
    <property type="protein sequence ID" value="GAA3609036.1"/>
    <property type="molecule type" value="Genomic_DNA"/>
</dbReference>
<protein>
    <recommendedName>
        <fullName evidence="11">Phosphatidylserine decarboxylase proenzyme</fullName>
        <ecNumber evidence="11">4.1.1.65</ecNumber>
    </recommendedName>
    <component>
        <recommendedName>
            <fullName evidence="11">Phosphatidylserine decarboxylase alpha chain</fullName>
        </recommendedName>
    </component>
    <component>
        <recommendedName>
            <fullName evidence="11">Phosphatidylserine decarboxylase beta chain</fullName>
        </recommendedName>
    </component>
</protein>
<reference evidence="14" key="1">
    <citation type="journal article" date="2019" name="Int. J. Syst. Evol. Microbiol.">
        <title>The Global Catalogue of Microorganisms (GCM) 10K type strain sequencing project: providing services to taxonomists for standard genome sequencing and annotation.</title>
        <authorList>
            <consortium name="The Broad Institute Genomics Platform"/>
            <consortium name="The Broad Institute Genome Sequencing Center for Infectious Disease"/>
            <person name="Wu L."/>
            <person name="Ma J."/>
        </authorList>
    </citation>
    <scope>NUCLEOTIDE SEQUENCE [LARGE SCALE GENOMIC DNA]</scope>
    <source>
        <strain evidence="14">JCM 17326</strain>
    </source>
</reference>
<evidence type="ECO:0000256" key="10">
    <source>
        <dbReference type="ARBA" id="ARBA00023317"/>
    </source>
</evidence>
<keyword evidence="7 11" id="KW-0594">Phospholipid biosynthesis</keyword>
<gene>
    <name evidence="11" type="primary">psd</name>
    <name evidence="13" type="ORF">GCM10022419_112520</name>
</gene>
<evidence type="ECO:0000313" key="14">
    <source>
        <dbReference type="Proteomes" id="UP001500630"/>
    </source>
</evidence>
<evidence type="ECO:0000256" key="1">
    <source>
        <dbReference type="ARBA" id="ARBA00022475"/>
    </source>
</evidence>
<organism evidence="13 14">
    <name type="scientific">Nonomuraea rosea</name>
    <dbReference type="NCBI Taxonomy" id="638574"/>
    <lineage>
        <taxon>Bacteria</taxon>
        <taxon>Bacillati</taxon>
        <taxon>Actinomycetota</taxon>
        <taxon>Actinomycetes</taxon>
        <taxon>Streptosporangiales</taxon>
        <taxon>Streptosporangiaceae</taxon>
        <taxon>Nonomuraea</taxon>
    </lineage>
</organism>
<evidence type="ECO:0000256" key="9">
    <source>
        <dbReference type="ARBA" id="ARBA00023264"/>
    </source>
</evidence>
<dbReference type="PANTHER" id="PTHR35809:SF1">
    <property type="entry name" value="ARCHAETIDYLSERINE DECARBOXYLASE PROENZYME-RELATED"/>
    <property type="match status" value="1"/>
</dbReference>
<comment type="cofactor">
    <cofactor evidence="11">
        <name>pyruvate</name>
        <dbReference type="ChEBI" id="CHEBI:15361"/>
    </cofactor>
    <text evidence="11">Binds 1 pyruvoyl group covalently per subunit.</text>
</comment>
<dbReference type="EC" id="4.1.1.65" evidence="11"/>
<dbReference type="InterPro" id="IPR033175">
    <property type="entry name" value="PSD-A"/>
</dbReference>
<proteinExistence type="inferred from homology"/>
<keyword evidence="4 11" id="KW-0443">Lipid metabolism</keyword>
<keyword evidence="6 11" id="KW-0865">Zymogen</keyword>
<evidence type="ECO:0000256" key="6">
    <source>
        <dbReference type="ARBA" id="ARBA00023145"/>
    </source>
</evidence>
<dbReference type="Pfam" id="PF02666">
    <property type="entry name" value="PS_Dcarbxylase"/>
    <property type="match status" value="1"/>
</dbReference>
<feature type="site" description="Cleavage (non-hydrolytic); by autocatalysis" evidence="11">
    <location>
        <begin position="180"/>
        <end position="181"/>
    </location>
</feature>
<evidence type="ECO:0000256" key="7">
    <source>
        <dbReference type="ARBA" id="ARBA00023209"/>
    </source>
</evidence>
<accession>A0ABP6ZGJ0</accession>
<dbReference type="NCBIfam" id="NF003685">
    <property type="entry name" value="PRK05305.2-5"/>
    <property type="match status" value="1"/>
</dbReference>
<comment type="similarity">
    <text evidence="11">Belongs to the phosphatidylserine decarboxylase family. PSD-A subfamily.</text>
</comment>
<comment type="PTM">
    <text evidence="11">Is synthesized initially as an inactive proenzyme. Formation of the active enzyme involves a self-maturation process in which the active site pyruvoyl group is generated from an internal serine residue via an autocatalytic post-translational modification. Two non-identical subunits are generated from the proenzyme in this reaction, and the pyruvate is formed at the N-terminus of the alpha chain, which is derived from the carboxyl end of the proenzyme. The post-translation cleavage follows an unusual pathway, termed non-hydrolytic serinolysis, in which the side chain hydroxyl group of the serine supplies its oxygen atom to form the C-terminus of the beta chain, while the remainder of the serine residue undergoes an oxidative deamination to produce ammonia and the pyruvoyl prosthetic group on the alpha chain.</text>
</comment>
<feature type="chain" id="PRO_5044905482" description="Phosphatidylserine decarboxylase alpha chain" evidence="11">
    <location>
        <begin position="181"/>
        <end position="209"/>
    </location>
</feature>
<keyword evidence="2 11" id="KW-0444">Lipid biosynthesis</keyword>
<keyword evidence="1 11" id="KW-1003">Cell membrane</keyword>
<keyword evidence="9 11" id="KW-1208">Phospholipid metabolism</keyword>
<keyword evidence="12" id="KW-0812">Transmembrane</keyword>
<feature type="transmembrane region" description="Helical" evidence="12">
    <location>
        <begin position="39"/>
        <end position="57"/>
    </location>
</feature>
<comment type="pathway">
    <text evidence="11">Phospholipid metabolism; phosphatidylethanolamine biosynthesis; phosphatidylethanolamine from CDP-diacylglycerol: step 2/2.</text>
</comment>
<comment type="function">
    <text evidence="11">Catalyzes the formation of phosphatidylethanolamine (PtdEtn) from phosphatidylserine (PtdSer).</text>
</comment>
<comment type="subcellular location">
    <subcellularLocation>
        <location evidence="11">Cell membrane</location>
        <topology evidence="11">Peripheral membrane protein</topology>
    </subcellularLocation>
</comment>
<feature type="chain" id="PRO_5044905481" description="Phosphatidylserine decarboxylase beta chain" evidence="11">
    <location>
        <begin position="1"/>
        <end position="180"/>
    </location>
</feature>
<dbReference type="PANTHER" id="PTHR35809">
    <property type="entry name" value="ARCHAETIDYLSERINE DECARBOXYLASE PROENZYME-RELATED"/>
    <property type="match status" value="1"/>
</dbReference>
<evidence type="ECO:0000256" key="3">
    <source>
        <dbReference type="ARBA" id="ARBA00022793"/>
    </source>
</evidence>
<evidence type="ECO:0000313" key="13">
    <source>
        <dbReference type="EMBL" id="GAA3609036.1"/>
    </source>
</evidence>
<feature type="modified residue" description="Pyruvic acid (Ser); by autocatalysis" evidence="11">
    <location>
        <position position="181"/>
    </location>
</feature>
<evidence type="ECO:0000256" key="8">
    <source>
        <dbReference type="ARBA" id="ARBA00023239"/>
    </source>
</evidence>
<feature type="active site" description="Schiff-base intermediate with substrate; via pyruvic acid" evidence="11">
    <location>
        <position position="181"/>
    </location>
</feature>
<keyword evidence="10 11" id="KW-0670">Pyruvate</keyword>
<comment type="caution">
    <text evidence="13">The sequence shown here is derived from an EMBL/GenBank/DDBJ whole genome shotgun (WGS) entry which is preliminary data.</text>
</comment>
<evidence type="ECO:0000256" key="2">
    <source>
        <dbReference type="ARBA" id="ARBA00022516"/>
    </source>
</evidence>
<dbReference type="Proteomes" id="UP001500630">
    <property type="component" value="Unassembled WGS sequence"/>
</dbReference>
<comment type="subunit">
    <text evidence="11">Heterodimer of a large membrane-associated beta subunit and a small pyruvoyl-containing alpha subunit.</text>
</comment>
<keyword evidence="14" id="KW-1185">Reference proteome</keyword>
<evidence type="ECO:0000256" key="4">
    <source>
        <dbReference type="ARBA" id="ARBA00023098"/>
    </source>
</evidence>
<name>A0ABP6ZGJ0_9ACTN</name>
<dbReference type="NCBIfam" id="NF003683">
    <property type="entry name" value="PRK05305.2-3"/>
    <property type="match status" value="1"/>
</dbReference>